<accession>A0AAD8A4S4</accession>
<organism evidence="1 2">
    <name type="scientific">Diploptera punctata</name>
    <name type="common">Pacific beetle cockroach</name>
    <dbReference type="NCBI Taxonomy" id="6984"/>
    <lineage>
        <taxon>Eukaryota</taxon>
        <taxon>Metazoa</taxon>
        <taxon>Ecdysozoa</taxon>
        <taxon>Arthropoda</taxon>
        <taxon>Hexapoda</taxon>
        <taxon>Insecta</taxon>
        <taxon>Pterygota</taxon>
        <taxon>Neoptera</taxon>
        <taxon>Polyneoptera</taxon>
        <taxon>Dictyoptera</taxon>
        <taxon>Blattodea</taxon>
        <taxon>Blaberoidea</taxon>
        <taxon>Blaberidae</taxon>
        <taxon>Diplopterinae</taxon>
        <taxon>Diploptera</taxon>
    </lineage>
</organism>
<protein>
    <submittedName>
        <fullName evidence="1">Uncharacterized protein</fullName>
    </submittedName>
</protein>
<proteinExistence type="predicted"/>
<evidence type="ECO:0000313" key="1">
    <source>
        <dbReference type="EMBL" id="KAJ9592125.1"/>
    </source>
</evidence>
<reference evidence="1" key="1">
    <citation type="journal article" date="2023" name="IScience">
        <title>Live-bearing cockroach genome reveals convergent evolutionary mechanisms linked to viviparity in insects and beyond.</title>
        <authorList>
            <person name="Fouks B."/>
            <person name="Harrison M.C."/>
            <person name="Mikhailova A.A."/>
            <person name="Marchal E."/>
            <person name="English S."/>
            <person name="Carruthers M."/>
            <person name="Jennings E.C."/>
            <person name="Chiamaka E.L."/>
            <person name="Frigard R.A."/>
            <person name="Pippel M."/>
            <person name="Attardo G.M."/>
            <person name="Benoit J.B."/>
            <person name="Bornberg-Bauer E."/>
            <person name="Tobe S.S."/>
        </authorList>
    </citation>
    <scope>NUCLEOTIDE SEQUENCE</scope>
    <source>
        <strain evidence="1">Stay&amp;Tobe</strain>
    </source>
</reference>
<comment type="caution">
    <text evidence="1">The sequence shown here is derived from an EMBL/GenBank/DDBJ whole genome shotgun (WGS) entry which is preliminary data.</text>
</comment>
<reference evidence="1" key="2">
    <citation type="submission" date="2023-05" db="EMBL/GenBank/DDBJ databases">
        <authorList>
            <person name="Fouks B."/>
        </authorList>
    </citation>
    <scope>NUCLEOTIDE SEQUENCE</scope>
    <source>
        <strain evidence="1">Stay&amp;Tobe</strain>
        <tissue evidence="1">Testes</tissue>
    </source>
</reference>
<feature type="non-terminal residue" evidence="1">
    <location>
        <position position="101"/>
    </location>
</feature>
<evidence type="ECO:0000313" key="2">
    <source>
        <dbReference type="Proteomes" id="UP001233999"/>
    </source>
</evidence>
<feature type="non-terminal residue" evidence="1">
    <location>
        <position position="1"/>
    </location>
</feature>
<name>A0AAD8A4S4_DIPPU</name>
<keyword evidence="2" id="KW-1185">Reference proteome</keyword>
<sequence>RRCNICNCLFRKNFIEIKNNLFGKVLLRNEKRSYTVHLLIFNVNFGKCKLECEVFNKERFSGKSVVSEDWCLKLNVLRAILLSCLQVSYKRYVALNNMCYI</sequence>
<dbReference type="AlphaFoldDB" id="A0AAD8A4S4"/>
<gene>
    <name evidence="1" type="ORF">L9F63_001353</name>
</gene>
<dbReference type="EMBL" id="JASPKZ010003845">
    <property type="protein sequence ID" value="KAJ9592125.1"/>
    <property type="molecule type" value="Genomic_DNA"/>
</dbReference>
<dbReference type="Proteomes" id="UP001233999">
    <property type="component" value="Unassembled WGS sequence"/>
</dbReference>